<proteinExistence type="predicted"/>
<protein>
    <submittedName>
        <fullName evidence="2">Uncharacterized protein</fullName>
    </submittedName>
</protein>
<evidence type="ECO:0000313" key="3">
    <source>
        <dbReference type="Proteomes" id="UP000318582"/>
    </source>
</evidence>
<dbReference type="AlphaFoldDB" id="A0A507E7U4"/>
<feature type="compositionally biased region" description="Polar residues" evidence="1">
    <location>
        <begin position="7"/>
        <end position="20"/>
    </location>
</feature>
<name>A0A507E7U4_9FUNG</name>
<accession>A0A507E7U4</accession>
<comment type="caution">
    <text evidence="2">The sequence shown here is derived from an EMBL/GenBank/DDBJ whole genome shotgun (WGS) entry which is preliminary data.</text>
</comment>
<feature type="region of interest" description="Disordered" evidence="1">
    <location>
        <begin position="1"/>
        <end position="48"/>
    </location>
</feature>
<sequence length="154" mass="16850">MRLPPLASQSLAPNDSQAQQAEAKKRNAPMPPVEAPAYTKQPRHKDPVSHAVHTYLRTGVLPATDFEVPIPGPNTGPGRGMTGCITSNHIIDYAKDWYIGSDGELYQNGTGPGPVRFDEPVLGVPPEPQGVKEIVMDWVGLRNKEQQPFSDWND</sequence>
<evidence type="ECO:0000256" key="1">
    <source>
        <dbReference type="SAM" id="MobiDB-lite"/>
    </source>
</evidence>
<organism evidence="2 3">
    <name type="scientific">Powellomyces hirtus</name>
    <dbReference type="NCBI Taxonomy" id="109895"/>
    <lineage>
        <taxon>Eukaryota</taxon>
        <taxon>Fungi</taxon>
        <taxon>Fungi incertae sedis</taxon>
        <taxon>Chytridiomycota</taxon>
        <taxon>Chytridiomycota incertae sedis</taxon>
        <taxon>Chytridiomycetes</taxon>
        <taxon>Spizellomycetales</taxon>
        <taxon>Powellomycetaceae</taxon>
        <taxon>Powellomyces</taxon>
    </lineage>
</organism>
<gene>
    <name evidence="2" type="ORF">PhCBS80983_g02545</name>
</gene>
<dbReference type="EMBL" id="QEAQ01000026">
    <property type="protein sequence ID" value="TPX59365.1"/>
    <property type="molecule type" value="Genomic_DNA"/>
</dbReference>
<reference evidence="2 3" key="1">
    <citation type="journal article" date="2019" name="Sci. Rep.">
        <title>Comparative genomics of chytrid fungi reveal insights into the obligate biotrophic and pathogenic lifestyle of Synchytrium endobioticum.</title>
        <authorList>
            <person name="van de Vossenberg B.T.L.H."/>
            <person name="Warris S."/>
            <person name="Nguyen H.D.T."/>
            <person name="van Gent-Pelzer M.P.E."/>
            <person name="Joly D.L."/>
            <person name="van de Geest H.C."/>
            <person name="Bonants P.J.M."/>
            <person name="Smith D.S."/>
            <person name="Levesque C.A."/>
            <person name="van der Lee T.A.J."/>
        </authorList>
    </citation>
    <scope>NUCLEOTIDE SEQUENCE [LARGE SCALE GENOMIC DNA]</scope>
    <source>
        <strain evidence="2 3">CBS 809.83</strain>
    </source>
</reference>
<dbReference type="Proteomes" id="UP000318582">
    <property type="component" value="Unassembled WGS sequence"/>
</dbReference>
<keyword evidence="3" id="KW-1185">Reference proteome</keyword>
<evidence type="ECO:0000313" key="2">
    <source>
        <dbReference type="EMBL" id="TPX59365.1"/>
    </source>
</evidence>